<dbReference type="EMBL" id="JACAZI010000022">
    <property type="protein sequence ID" value="KAF7337111.1"/>
    <property type="molecule type" value="Genomic_DNA"/>
</dbReference>
<proteinExistence type="inferred from homology"/>
<keyword evidence="3" id="KW-0378">Hydrolase</keyword>
<protein>
    <recommendedName>
        <fullName evidence="5">Ubiquitin-like protease family profile domain-containing protein</fullName>
    </recommendedName>
</protein>
<accession>A0A8H6XAR5</accession>
<dbReference type="PANTHER" id="PTHR33096">
    <property type="entry name" value="CXC2 DOMAIN-CONTAINING PROTEIN"/>
    <property type="match status" value="1"/>
</dbReference>
<evidence type="ECO:0000256" key="2">
    <source>
        <dbReference type="ARBA" id="ARBA00022670"/>
    </source>
</evidence>
<dbReference type="PANTHER" id="PTHR33096:SF1">
    <property type="entry name" value="CXC1-LIKE CYSTEINE CLUSTER ASSOCIATED WITH KDZ TRANSPOSASES DOMAIN-CONTAINING PROTEIN"/>
    <property type="match status" value="1"/>
</dbReference>
<feature type="region of interest" description="Disordered" evidence="4">
    <location>
        <begin position="318"/>
        <end position="390"/>
    </location>
</feature>
<evidence type="ECO:0000256" key="3">
    <source>
        <dbReference type="ARBA" id="ARBA00022801"/>
    </source>
</evidence>
<comment type="similarity">
    <text evidence="1">Belongs to the peptidase C48 family.</text>
</comment>
<keyword evidence="7" id="KW-1185">Reference proteome</keyword>
<dbReference type="GO" id="GO:0008234">
    <property type="term" value="F:cysteine-type peptidase activity"/>
    <property type="evidence" value="ECO:0007669"/>
    <property type="project" value="InterPro"/>
</dbReference>
<evidence type="ECO:0000313" key="6">
    <source>
        <dbReference type="EMBL" id="KAF7337111.1"/>
    </source>
</evidence>
<evidence type="ECO:0000256" key="1">
    <source>
        <dbReference type="ARBA" id="ARBA00005234"/>
    </source>
</evidence>
<comment type="caution">
    <text evidence="6">The sequence shown here is derived from an EMBL/GenBank/DDBJ whole genome shotgun (WGS) entry which is preliminary data.</text>
</comment>
<dbReference type="OrthoDB" id="3253684at2759"/>
<feature type="domain" description="Ubiquitin-like protease family profile" evidence="5">
    <location>
        <begin position="1161"/>
        <end position="1343"/>
    </location>
</feature>
<dbReference type="InterPro" id="IPR040521">
    <property type="entry name" value="KDZ"/>
</dbReference>
<dbReference type="InterPro" id="IPR038765">
    <property type="entry name" value="Papain-like_cys_pep_sf"/>
</dbReference>
<dbReference type="Pfam" id="PF02902">
    <property type="entry name" value="Peptidase_C48"/>
    <property type="match status" value="1"/>
</dbReference>
<feature type="region of interest" description="Disordered" evidence="4">
    <location>
        <begin position="1"/>
        <end position="40"/>
    </location>
</feature>
<name>A0A8H6XAR5_9AGAR</name>
<feature type="compositionally biased region" description="Low complexity" evidence="4">
    <location>
        <begin position="319"/>
        <end position="362"/>
    </location>
</feature>
<evidence type="ECO:0000259" key="5">
    <source>
        <dbReference type="PROSITE" id="PS50600"/>
    </source>
</evidence>
<sequence>MPASQKSGNRWSARHNERASVAGAGAHFTSPLKAGAKRNRSAVRVFGQENKIKALRERIDAAKRKGQNSVQPVEPPPSREDVADFEGDVDMHDWVDEDSVEPPPRPLPHLPPILVPIPESKTQSAAQKLCTAWDVLLPTLTEPLTQYLLANYAQPPSIIPSVVRHQCTVSCGVFSTFKVQCLYISHFQQVQVETCSCVSVPVLLVQNGVFPMSPTQPRTGVSIDLLDIYRALFERSCDAITALAAALHTIYDRRGFHVLSQKNPGQLTTDPFRAGLQQAVQWYSNLRTRLQAKVDAALAAADVSLFPRPPASIAMEVQPPADTSATPAATPADTSATPAATPADTSATPAATPADMSATPADIFTTPPVVNVDGPAPPFPSPNPVSIEPEQHTLTPGRADRILRERCPACFNLEEWGRPLEEGGDVQLGADGCFSYRHARKAGDGPISYDPAYFLSKEKVDKIGDRIADARKKKPSKCTPRIPEEVIDACEASWDAANEKKKKVDTKCHDASGVFVMTCRHSQVLFQCNIDTPGEQQKYIVALMEEVISLLPPQATVLQAYDVGCVTDHSFNLYPILSQGIRERVAFVINAMHAYGHQWVCQLVYSPRLRRGMCLTDSEGVERFWSRIRKLIGITRHQWNSRRIWMIDQYTAFVNEDGRDSLGDWMHRQREINLTRKYNIAHKVIRECRVSVEELRRQWDDQKAAQMSIRARKSSGGGLRRVTCFAGEASATYAPVRLRRELDKVLALQTQIEVVEQSIHDAKQSIAGADASADSLILLRGLENTHQTLSIQAERLYASLNIHESFPELKDLPLEFVRTLLMMRDLKMNIRKRAIGSFSEWDSLDRAVGGKRESLGTKLHQATRKAISKRQPALLRSITKFNTYCAELEEQRPEGCPIPIPSPLSTQLNGLRNDPSLYEDVWITPSAGQIPRWLDDVDVRDGIRSLHVLDRCFEEQARLQLECTNMSRWLSEELAIVSRAIESLDDPTLELALHQRLTRLKHLQATWNPVLQRGSPSSIRPLLADQSAAIAQPLADTSAAARIRAPLAVSFVVDTPEGVFAEDESVVASDMMVSPEELDPGTMPDPEETLIVEDMILNDEEEESSAVEADSMQLEIKWEPPPNLSEDSSLLQDLQARNLSLETIQNQHIRTVVSNNGRPKLQINACDWQRISSPTGRLNNFGLNGLAASFLNIYGHPHSPTAASANHCAVFSTYNLHHVRYKVNDDYLWRAVQPTAYWGKPIWLVPIHRKKEEHWVFVVLFVREQRIFFFDSFAQRCGWRQDLQDIMVFITRLTVLANRNNHPLHLNTEEDPWIAQPLFHQGQPRQSNGYDCGLWVLCMMAAILRGYHVTAITEREMAAVRRIFTDHILTLPFT</sequence>
<evidence type="ECO:0000313" key="7">
    <source>
        <dbReference type="Proteomes" id="UP000620124"/>
    </source>
</evidence>
<dbReference type="Proteomes" id="UP000620124">
    <property type="component" value="Unassembled WGS sequence"/>
</dbReference>
<reference evidence="6" key="1">
    <citation type="submission" date="2020-05" db="EMBL/GenBank/DDBJ databases">
        <title>Mycena genomes resolve the evolution of fungal bioluminescence.</title>
        <authorList>
            <person name="Tsai I.J."/>
        </authorList>
    </citation>
    <scope>NUCLEOTIDE SEQUENCE</scope>
    <source>
        <strain evidence="6">CCC161011</strain>
    </source>
</reference>
<feature type="compositionally biased region" description="Polar residues" evidence="4">
    <location>
        <begin position="1"/>
        <end position="10"/>
    </location>
</feature>
<organism evidence="6 7">
    <name type="scientific">Mycena venus</name>
    <dbReference type="NCBI Taxonomy" id="2733690"/>
    <lineage>
        <taxon>Eukaryota</taxon>
        <taxon>Fungi</taxon>
        <taxon>Dikarya</taxon>
        <taxon>Basidiomycota</taxon>
        <taxon>Agaricomycotina</taxon>
        <taxon>Agaricomycetes</taxon>
        <taxon>Agaricomycetidae</taxon>
        <taxon>Agaricales</taxon>
        <taxon>Marasmiineae</taxon>
        <taxon>Mycenaceae</taxon>
        <taxon>Mycena</taxon>
    </lineage>
</organism>
<dbReference type="Gene3D" id="3.40.395.10">
    <property type="entry name" value="Adenoviral Proteinase, Chain A"/>
    <property type="match status" value="1"/>
</dbReference>
<dbReference type="GO" id="GO:0019783">
    <property type="term" value="F:ubiquitin-like protein peptidase activity"/>
    <property type="evidence" value="ECO:0007669"/>
    <property type="project" value="UniProtKB-ARBA"/>
</dbReference>
<gene>
    <name evidence="6" type="ORF">MVEN_02148700</name>
</gene>
<feature type="region of interest" description="Disordered" evidence="4">
    <location>
        <begin position="58"/>
        <end position="81"/>
    </location>
</feature>
<dbReference type="SUPFAM" id="SSF54001">
    <property type="entry name" value="Cysteine proteinases"/>
    <property type="match status" value="1"/>
</dbReference>
<dbReference type="PROSITE" id="PS50600">
    <property type="entry name" value="ULP_PROTEASE"/>
    <property type="match status" value="1"/>
</dbReference>
<dbReference type="GO" id="GO:0006508">
    <property type="term" value="P:proteolysis"/>
    <property type="evidence" value="ECO:0007669"/>
    <property type="project" value="UniProtKB-KW"/>
</dbReference>
<dbReference type="Pfam" id="PF18758">
    <property type="entry name" value="KDZ"/>
    <property type="match status" value="1"/>
</dbReference>
<keyword evidence="2" id="KW-0645">Protease</keyword>
<dbReference type="Pfam" id="PF18802">
    <property type="entry name" value="CxC1"/>
    <property type="match status" value="1"/>
</dbReference>
<dbReference type="InterPro" id="IPR003653">
    <property type="entry name" value="Peptidase_C48_C"/>
</dbReference>
<dbReference type="InterPro" id="IPR041320">
    <property type="entry name" value="CxC1"/>
</dbReference>
<evidence type="ECO:0000256" key="4">
    <source>
        <dbReference type="SAM" id="MobiDB-lite"/>
    </source>
</evidence>